<evidence type="ECO:0000256" key="5">
    <source>
        <dbReference type="ARBA" id="ARBA00022842"/>
    </source>
</evidence>
<comment type="similarity">
    <text evidence="8">Belongs to the bacterial reverse transcriptase family.</text>
</comment>
<proteinExistence type="inferred from homology"/>
<evidence type="ECO:0000256" key="9">
    <source>
        <dbReference type="ARBA" id="ARBA00048173"/>
    </source>
</evidence>
<dbReference type="InterPro" id="IPR000477">
    <property type="entry name" value="RT_dom"/>
</dbReference>
<keyword evidence="2" id="KW-0808">Transferase</keyword>
<evidence type="ECO:0000256" key="2">
    <source>
        <dbReference type="ARBA" id="ARBA00022679"/>
    </source>
</evidence>
<dbReference type="PRINTS" id="PR00866">
    <property type="entry name" value="RNADNAPOLMS"/>
</dbReference>
<dbReference type="Pfam" id="PF00078">
    <property type="entry name" value="RVT_1"/>
    <property type="match status" value="1"/>
</dbReference>
<dbReference type="InterPro" id="IPR051083">
    <property type="entry name" value="GrpII_Intron_Splice-Mob/Def"/>
</dbReference>
<dbReference type="InterPro" id="IPR043502">
    <property type="entry name" value="DNA/RNA_pol_sf"/>
</dbReference>
<reference evidence="11" key="1">
    <citation type="journal article" date="2020" name="Microbiol. Resour. Announc.">
        <title>Complete Genome Sequence of Moraxella osloensis Strain YV1, Isolated from an Australian Wastewater Treatment Plant.</title>
        <authorList>
            <person name="Batinovic S."/>
            <person name="Rice D.T.F."/>
            <person name="Seviour R.J."/>
            <person name="Petrovski S."/>
        </authorList>
    </citation>
    <scope>NUCLEOTIDE SEQUENCE</scope>
    <source>
        <strain evidence="11">YV1</strain>
    </source>
</reference>
<evidence type="ECO:0000256" key="1">
    <source>
        <dbReference type="ARBA" id="ARBA00012493"/>
    </source>
</evidence>
<evidence type="ECO:0000256" key="7">
    <source>
        <dbReference type="ARBA" id="ARBA00023118"/>
    </source>
</evidence>
<evidence type="ECO:0000256" key="4">
    <source>
        <dbReference type="ARBA" id="ARBA00022723"/>
    </source>
</evidence>
<dbReference type="EMBL" id="CP047226">
    <property type="protein sequence ID" value="QHG10354.1"/>
    <property type="molecule type" value="Genomic_DNA"/>
</dbReference>
<dbReference type="PROSITE" id="PS50878">
    <property type="entry name" value="RT_POL"/>
    <property type="match status" value="1"/>
</dbReference>
<evidence type="ECO:0000256" key="8">
    <source>
        <dbReference type="ARBA" id="ARBA00034120"/>
    </source>
</evidence>
<dbReference type="PANTHER" id="PTHR34047:SF7">
    <property type="entry name" value="RNA-DIRECTED DNA POLYMERASE"/>
    <property type="match status" value="1"/>
</dbReference>
<comment type="catalytic activity">
    <reaction evidence="9">
        <text>DNA(n) + a 2'-deoxyribonucleoside 5'-triphosphate = DNA(n+1) + diphosphate</text>
        <dbReference type="Rhea" id="RHEA:22508"/>
        <dbReference type="Rhea" id="RHEA-COMP:17339"/>
        <dbReference type="Rhea" id="RHEA-COMP:17340"/>
        <dbReference type="ChEBI" id="CHEBI:33019"/>
        <dbReference type="ChEBI" id="CHEBI:61560"/>
        <dbReference type="ChEBI" id="CHEBI:173112"/>
        <dbReference type="EC" id="2.7.7.49"/>
    </reaction>
</comment>
<dbReference type="GO" id="GO:0051607">
    <property type="term" value="P:defense response to virus"/>
    <property type="evidence" value="ECO:0007669"/>
    <property type="project" value="UniProtKB-KW"/>
</dbReference>
<sequence length="451" mass="51286">MTNNKHTSLPQQWEQRWHAIEQAGGRYQYIMQQMKEHGFLVERKPIDNMSPTERERYKKQLKQEAAEQHKIKKDAWQAYKANHIVYLGHGIYWSDDTSEDKWDATDGAKRLLENQLPTFKNVKALAEQLNLTISQLKGLCFHREVATRIPYSHFTIVKRSGGERQIWAPVPRLKYAQRWILDNVLNPMLIHGAAHGFVRGKSIVTNAENHTNSQLIIKMDIKDFFPSIGWRRVKGVFRQAGYPEQIATLFAMLCTESPRQLVKQGNVIYYVALADRCLPQGAPTSPALTNIISLNLDRRLTGLAEKHGLRYSRYADDLTFSLPAEATIDTKAKNTLISTLLGSVTKILTEEGFAINAKKTHIIHQGGVQRITGLVVNGDSVPRVPRNIKRMLRAAIHNLEQGKPFKEGESFNTLQGYAAWIAMAEPDVGEALLKKLRQLKNRPLQIEPVSD</sequence>
<keyword evidence="5" id="KW-0460">Magnesium</keyword>
<keyword evidence="4" id="KW-0479">Metal-binding</keyword>
<gene>
    <name evidence="11" type="ORF">GSF12_11010</name>
</gene>
<keyword evidence="7" id="KW-0051">Antiviral defense</keyword>
<dbReference type="GO" id="GO:0003723">
    <property type="term" value="F:RNA binding"/>
    <property type="evidence" value="ECO:0007669"/>
    <property type="project" value="InterPro"/>
</dbReference>
<evidence type="ECO:0000256" key="3">
    <source>
        <dbReference type="ARBA" id="ARBA00022695"/>
    </source>
</evidence>
<evidence type="ECO:0000259" key="10">
    <source>
        <dbReference type="PROSITE" id="PS50878"/>
    </source>
</evidence>
<dbReference type="PANTHER" id="PTHR34047">
    <property type="entry name" value="NUCLEAR INTRON MATURASE 1, MITOCHONDRIAL-RELATED"/>
    <property type="match status" value="1"/>
</dbReference>
<dbReference type="CDD" id="cd03487">
    <property type="entry name" value="RT_Bac_retron_II"/>
    <property type="match status" value="1"/>
</dbReference>
<protein>
    <recommendedName>
        <fullName evidence="1">RNA-directed DNA polymerase</fullName>
        <ecNumber evidence="1">2.7.7.49</ecNumber>
    </recommendedName>
</protein>
<feature type="domain" description="Reverse transcriptase" evidence="10">
    <location>
        <begin position="137"/>
        <end position="376"/>
    </location>
</feature>
<accession>A0A6P1KQ49</accession>
<dbReference type="AlphaFoldDB" id="A0A6P1KQ49"/>
<dbReference type="GO" id="GO:0003964">
    <property type="term" value="F:RNA-directed DNA polymerase activity"/>
    <property type="evidence" value="ECO:0007669"/>
    <property type="project" value="UniProtKB-KW"/>
</dbReference>
<dbReference type="GO" id="GO:0046872">
    <property type="term" value="F:metal ion binding"/>
    <property type="evidence" value="ECO:0007669"/>
    <property type="project" value="UniProtKB-KW"/>
</dbReference>
<evidence type="ECO:0000313" key="11">
    <source>
        <dbReference type="EMBL" id="QHG10354.1"/>
    </source>
</evidence>
<keyword evidence="3" id="KW-0548">Nucleotidyltransferase</keyword>
<dbReference type="InterPro" id="IPR000123">
    <property type="entry name" value="Reverse_transcriptase_msDNA"/>
</dbReference>
<name>A0A6P1KQ49_FAUOS</name>
<keyword evidence="6 11" id="KW-0695">RNA-directed DNA polymerase</keyword>
<dbReference type="SUPFAM" id="SSF56672">
    <property type="entry name" value="DNA/RNA polymerases"/>
    <property type="match status" value="1"/>
</dbReference>
<organism evidence="11">
    <name type="scientific">Faucicola osloensis</name>
    <name type="common">Moraxella osloensis</name>
    <dbReference type="NCBI Taxonomy" id="34062"/>
    <lineage>
        <taxon>Bacteria</taxon>
        <taxon>Pseudomonadati</taxon>
        <taxon>Pseudomonadota</taxon>
        <taxon>Gammaproteobacteria</taxon>
        <taxon>Moraxellales</taxon>
        <taxon>Moraxellaceae</taxon>
        <taxon>Faucicola</taxon>
    </lineage>
</organism>
<dbReference type="EC" id="2.7.7.49" evidence="1"/>
<evidence type="ECO:0000256" key="6">
    <source>
        <dbReference type="ARBA" id="ARBA00022918"/>
    </source>
</evidence>